<gene>
    <name evidence="2" type="ORF">MELLADRAFT_84554</name>
</gene>
<name>F4SCF8_MELLP</name>
<dbReference type="Proteomes" id="UP000001072">
    <property type="component" value="Unassembled WGS sequence"/>
</dbReference>
<dbReference type="InParanoid" id="F4SCF8"/>
<accession>F4SCF8</accession>
<dbReference type="VEuPathDB" id="FungiDB:MELLADRAFT_84554"/>
<dbReference type="EMBL" id="GL883207">
    <property type="protein sequence ID" value="EGF97671.1"/>
    <property type="molecule type" value="Genomic_DNA"/>
</dbReference>
<keyword evidence="3" id="KW-1185">Reference proteome</keyword>
<sequence length="227" mass="24720">MSAPTPHSPLPISNTSSKGPAAQPDSSSKGGQPNPNFAPNQPHFTQPPNPLYWFPPPGIHYPPFPMPPYHQLPTAYPQPPNHYQHFHTFNRYQQSPVNTFLPHHPPANTSYPPYHHPDAFHLNQSNSINSPPKDTLTTSSTVTISGTATAAQSQILVSTSTNPTNSQETTAQLINSSFPGPTQTETTDTVMMTDDPVNNTAKGQDLVAAVDLIQNKCDTDWPPIGKF</sequence>
<proteinExistence type="predicted"/>
<evidence type="ECO:0000256" key="1">
    <source>
        <dbReference type="SAM" id="MobiDB-lite"/>
    </source>
</evidence>
<protein>
    <submittedName>
        <fullName evidence="2">Uncharacterized protein</fullName>
    </submittedName>
</protein>
<evidence type="ECO:0000313" key="3">
    <source>
        <dbReference type="Proteomes" id="UP000001072"/>
    </source>
</evidence>
<organism evidence="3">
    <name type="scientific">Melampsora larici-populina (strain 98AG31 / pathotype 3-4-7)</name>
    <name type="common">Poplar leaf rust fungus</name>
    <dbReference type="NCBI Taxonomy" id="747676"/>
    <lineage>
        <taxon>Eukaryota</taxon>
        <taxon>Fungi</taxon>
        <taxon>Dikarya</taxon>
        <taxon>Basidiomycota</taxon>
        <taxon>Pucciniomycotina</taxon>
        <taxon>Pucciniomycetes</taxon>
        <taxon>Pucciniales</taxon>
        <taxon>Melampsoraceae</taxon>
        <taxon>Melampsora</taxon>
    </lineage>
</organism>
<feature type="compositionally biased region" description="Polar residues" evidence="1">
    <location>
        <begin position="11"/>
        <end position="44"/>
    </location>
</feature>
<reference evidence="3" key="1">
    <citation type="journal article" date="2011" name="Proc. Natl. Acad. Sci. U.S.A.">
        <title>Obligate biotrophy features unraveled by the genomic analysis of rust fungi.</title>
        <authorList>
            <person name="Duplessis S."/>
            <person name="Cuomo C.A."/>
            <person name="Lin Y.-C."/>
            <person name="Aerts A."/>
            <person name="Tisserant E."/>
            <person name="Veneault-Fourrey C."/>
            <person name="Joly D.L."/>
            <person name="Hacquard S."/>
            <person name="Amselem J."/>
            <person name="Cantarel B.L."/>
            <person name="Chiu R."/>
            <person name="Coutinho P.M."/>
            <person name="Feau N."/>
            <person name="Field M."/>
            <person name="Frey P."/>
            <person name="Gelhaye E."/>
            <person name="Goldberg J."/>
            <person name="Grabherr M.G."/>
            <person name="Kodira C.D."/>
            <person name="Kohler A."/>
            <person name="Kuees U."/>
            <person name="Lindquist E.A."/>
            <person name="Lucas S.M."/>
            <person name="Mago R."/>
            <person name="Mauceli E."/>
            <person name="Morin E."/>
            <person name="Murat C."/>
            <person name="Pangilinan J.L."/>
            <person name="Park R."/>
            <person name="Pearson M."/>
            <person name="Quesneville H."/>
            <person name="Rouhier N."/>
            <person name="Sakthikumar S."/>
            <person name="Salamov A.A."/>
            <person name="Schmutz J."/>
            <person name="Selles B."/>
            <person name="Shapiro H."/>
            <person name="Tanguay P."/>
            <person name="Tuskan G.A."/>
            <person name="Henrissat B."/>
            <person name="Van de Peer Y."/>
            <person name="Rouze P."/>
            <person name="Ellis J.G."/>
            <person name="Dodds P.N."/>
            <person name="Schein J.E."/>
            <person name="Zhong S."/>
            <person name="Hamelin R.C."/>
            <person name="Grigoriev I.V."/>
            <person name="Szabo L.J."/>
            <person name="Martin F."/>
        </authorList>
    </citation>
    <scope>NUCLEOTIDE SEQUENCE [LARGE SCALE GENOMIC DNA]</scope>
    <source>
        <strain evidence="3">98AG31 / pathotype 3-4-7</strain>
    </source>
</reference>
<dbReference type="KEGG" id="mlr:MELLADRAFT_84554"/>
<dbReference type="AlphaFoldDB" id="F4SCF8"/>
<evidence type="ECO:0000313" key="2">
    <source>
        <dbReference type="EMBL" id="EGF97671.1"/>
    </source>
</evidence>
<dbReference type="HOGENOM" id="CLU_1015915_0_0_1"/>
<feature type="region of interest" description="Disordered" evidence="1">
    <location>
        <begin position="1"/>
        <end position="51"/>
    </location>
</feature>
<dbReference type="RefSeq" id="XP_007419065.1">
    <property type="nucleotide sequence ID" value="XM_007419003.1"/>
</dbReference>
<dbReference type="GeneID" id="18933527"/>